<organism evidence="2">
    <name type="scientific">uncultured Caudovirales phage</name>
    <dbReference type="NCBI Taxonomy" id="2100421"/>
    <lineage>
        <taxon>Viruses</taxon>
        <taxon>Duplodnaviria</taxon>
        <taxon>Heunggongvirae</taxon>
        <taxon>Uroviricota</taxon>
        <taxon>Caudoviricetes</taxon>
        <taxon>Peduoviridae</taxon>
        <taxon>Maltschvirus</taxon>
        <taxon>Maltschvirus maltsch</taxon>
    </lineage>
</organism>
<name>A0A6J5TCN1_9CAUD</name>
<evidence type="ECO:0000313" key="1">
    <source>
        <dbReference type="EMBL" id="CAB4133843.1"/>
    </source>
</evidence>
<evidence type="ECO:0008006" key="3">
    <source>
        <dbReference type="Google" id="ProtNLM"/>
    </source>
</evidence>
<evidence type="ECO:0000313" key="2">
    <source>
        <dbReference type="EMBL" id="CAB4242098.1"/>
    </source>
</evidence>
<reference evidence="2" key="1">
    <citation type="submission" date="2020-05" db="EMBL/GenBank/DDBJ databases">
        <authorList>
            <person name="Chiriac C."/>
            <person name="Salcher M."/>
            <person name="Ghai R."/>
            <person name="Kavagutti S V."/>
        </authorList>
    </citation>
    <scope>NUCLEOTIDE SEQUENCE</scope>
</reference>
<protein>
    <recommendedName>
        <fullName evidence="3">Replicative helicase inhibitor G39P N-terminal domain-containing protein</fullName>
    </recommendedName>
</protein>
<sequence length="110" mass="12999">MIDPDKSQFKAMMQAITQLYGKQDLSVELLRIWWLKLHRYDFGMVSKAFNSWIDTNKKMPTPADILELCKSQESRQIVPAITKKITPEQKEHNRERLRQALSQLNMKTLH</sequence>
<dbReference type="Gene3D" id="1.10.8.200">
    <property type="entry name" value="Replisome organizer (g39p helicase loader/inhibitor protein)"/>
    <property type="match status" value="1"/>
</dbReference>
<dbReference type="EMBL" id="LR797827">
    <property type="protein sequence ID" value="CAB4242098.1"/>
    <property type="molecule type" value="Genomic_DNA"/>
</dbReference>
<accession>A0A6J5TCN1</accession>
<proteinExistence type="predicted"/>
<gene>
    <name evidence="1" type="ORF">UFOVP263_21</name>
    <name evidence="2" type="ORF">UFOVP91_42</name>
</gene>
<dbReference type="EMBL" id="LR796275">
    <property type="protein sequence ID" value="CAB4133843.1"/>
    <property type="molecule type" value="Genomic_DNA"/>
</dbReference>